<keyword evidence="1" id="KW-0812">Transmembrane</keyword>
<dbReference type="OMA" id="CPAESQH"/>
<feature type="transmembrane region" description="Helical" evidence="1">
    <location>
        <begin position="62"/>
        <end position="86"/>
    </location>
</feature>
<dbReference type="AlphaFoldDB" id="A0A8C2N483"/>
<accession>A0A8C2N483</accession>
<reference evidence="2" key="4">
    <citation type="submission" date="2025-05" db="UniProtKB">
        <authorList>
            <consortium name="Ensembl"/>
        </authorList>
    </citation>
    <scope>IDENTIFICATION</scope>
</reference>
<evidence type="ECO:0000313" key="5">
    <source>
        <dbReference type="RefSeq" id="XP_027275534.1"/>
    </source>
</evidence>
<dbReference type="Proteomes" id="UP001108280">
    <property type="component" value="Chromosome 5"/>
</dbReference>
<reference evidence="4" key="2">
    <citation type="journal article" date="2020" name="Biotechnol. Bioeng.">
        <title>Chromosome-scale scaffolds for the Chinese hamster reference genome assembly to facilitate the study of the CHO epigenome.</title>
        <authorList>
            <person name="Hilliard W."/>
            <person name="MacDonald M."/>
            <person name="Lee K.H."/>
        </authorList>
    </citation>
    <scope>NUCLEOTIDE SEQUENCE [LARGE SCALE GENOMIC DNA]</scope>
    <source>
        <strain evidence="4">17A/GY</strain>
    </source>
</reference>
<keyword evidence="1" id="KW-1133">Transmembrane helix</keyword>
<dbReference type="CTD" id="286006"/>
<reference evidence="4" key="1">
    <citation type="journal article" date="2018" name="Biotechnol. Bioeng.">
        <title>A reference genome of the Chinese hamster based on a hybrid assembly strategy.</title>
        <authorList>
            <person name="Rupp O."/>
            <person name="MacDonald M.L."/>
            <person name="Li S."/>
            <person name="Dhiman H."/>
            <person name="Polson S."/>
            <person name="Griep S."/>
            <person name="Heffner K."/>
            <person name="Hernandez I."/>
            <person name="Brinkrolf K."/>
            <person name="Jadhav V."/>
            <person name="Samoudi M."/>
            <person name="Hao H."/>
            <person name="Kingham B."/>
            <person name="Goesmann A."/>
            <person name="Betenbaugh M.J."/>
            <person name="Lewis N.E."/>
            <person name="Borth N."/>
            <person name="Lee K.H."/>
        </authorList>
    </citation>
    <scope>NUCLEOTIDE SEQUENCE [LARGE SCALE GENOMIC DNA]</scope>
    <source>
        <strain evidence="4">17A/GY</strain>
    </source>
</reference>
<organism evidence="2 3">
    <name type="scientific">Cricetulus griseus</name>
    <name type="common">Chinese hamster</name>
    <name type="synonym">Cricetulus barabensis griseus</name>
    <dbReference type="NCBI Taxonomy" id="10029"/>
    <lineage>
        <taxon>Eukaryota</taxon>
        <taxon>Metazoa</taxon>
        <taxon>Chordata</taxon>
        <taxon>Craniata</taxon>
        <taxon>Vertebrata</taxon>
        <taxon>Euteleostomi</taxon>
        <taxon>Mammalia</taxon>
        <taxon>Eutheria</taxon>
        <taxon>Euarchontoglires</taxon>
        <taxon>Glires</taxon>
        <taxon>Rodentia</taxon>
        <taxon>Myomorpha</taxon>
        <taxon>Muroidea</taxon>
        <taxon>Cricetidae</taxon>
        <taxon>Cricetinae</taxon>
        <taxon>Cricetulus</taxon>
    </lineage>
</organism>
<proteinExistence type="predicted"/>
<dbReference type="Proteomes" id="UP000694386">
    <property type="component" value="Unplaced"/>
</dbReference>
<dbReference type="InterPro" id="IPR028099">
    <property type="entry name" value="DUF4577"/>
</dbReference>
<evidence type="ECO:0000313" key="4">
    <source>
        <dbReference type="Proteomes" id="UP001108280"/>
    </source>
</evidence>
<keyword evidence="4" id="KW-1185">Reference proteome</keyword>
<evidence type="ECO:0000256" key="1">
    <source>
        <dbReference type="SAM" id="Phobius"/>
    </source>
</evidence>
<dbReference type="GeneID" id="100770911"/>
<gene>
    <name evidence="2 5" type="primary">Lsmem1</name>
</gene>
<evidence type="ECO:0000313" key="3">
    <source>
        <dbReference type="Proteomes" id="UP000694386"/>
    </source>
</evidence>
<dbReference type="Pfam" id="PF15145">
    <property type="entry name" value="DUF4577"/>
    <property type="match status" value="1"/>
</dbReference>
<sequence>MTHSSQDARPHGIHEEGKLYVVDSINDLNKLNLCPTESQHLFALEEKIPNTGTNPGNGSRGLFFVGLLLVLTVSLALVFFAIFLIIQTGNEMEDVSRRLTAEGKDIDDLKKINSMIVKRLNQLDSERN</sequence>
<name>A0A8C2N483_CRIGR</name>
<dbReference type="Ensembl" id="ENSCGRT00001032283.1">
    <property type="protein sequence ID" value="ENSCGRP00001028035.1"/>
    <property type="gene ID" value="ENSCGRG00001024872.1"/>
</dbReference>
<dbReference type="RefSeq" id="XP_003502274.1">
    <property type="nucleotide sequence ID" value="XM_003502226.5"/>
</dbReference>
<evidence type="ECO:0000313" key="2">
    <source>
        <dbReference type="Ensembl" id="ENSCGRP00001028035.1"/>
    </source>
</evidence>
<dbReference type="RefSeq" id="XP_027275534.1">
    <property type="nucleotide sequence ID" value="XM_027419733.2"/>
</dbReference>
<dbReference type="PANTHER" id="PTHR36475">
    <property type="entry name" value="LEUCINE-RICH SINGLE-PASS MEMBRANE PROTEIN 1"/>
    <property type="match status" value="1"/>
</dbReference>
<keyword evidence="1" id="KW-0472">Membrane</keyword>
<reference evidence="5" key="3">
    <citation type="submission" date="2025-04" db="UniProtKB">
        <authorList>
            <consortium name="RefSeq"/>
        </authorList>
    </citation>
    <scope>IDENTIFICATION</scope>
    <source>
        <strain evidence="5">17A/GY</strain>
        <tissue evidence="5">Liver</tissue>
    </source>
</reference>
<dbReference type="OrthoDB" id="9942858at2759"/>
<dbReference type="PANTHER" id="PTHR36475:SF1">
    <property type="entry name" value="LEUCINE-RICH SINGLE-PASS MEMBRANE PROTEIN 1"/>
    <property type="match status" value="1"/>
</dbReference>
<protein>
    <submittedName>
        <fullName evidence="2 5">Leucine-rich single-pass membrane protein 1</fullName>
    </submittedName>
</protein>